<organism evidence="1 2">
    <name type="scientific">Cardiocondyla obscurior</name>
    <dbReference type="NCBI Taxonomy" id="286306"/>
    <lineage>
        <taxon>Eukaryota</taxon>
        <taxon>Metazoa</taxon>
        <taxon>Ecdysozoa</taxon>
        <taxon>Arthropoda</taxon>
        <taxon>Hexapoda</taxon>
        <taxon>Insecta</taxon>
        <taxon>Pterygota</taxon>
        <taxon>Neoptera</taxon>
        <taxon>Endopterygota</taxon>
        <taxon>Hymenoptera</taxon>
        <taxon>Apocrita</taxon>
        <taxon>Aculeata</taxon>
        <taxon>Formicoidea</taxon>
        <taxon>Formicidae</taxon>
        <taxon>Myrmicinae</taxon>
        <taxon>Cardiocondyla</taxon>
    </lineage>
</organism>
<sequence>MRVTDRRANVWWKWCCSGFIVRRERPRPRYPDQVGFSYPLLFRGISRTRAMEDNLKFPILVNETKGTTPISSPRSTRDTSHYSLFFLFFFFPAQYCINLRCISYTSKFARCTCIYESWCD</sequence>
<dbReference type="Proteomes" id="UP001430953">
    <property type="component" value="Unassembled WGS sequence"/>
</dbReference>
<accession>A0AAW2FR88</accession>
<reference evidence="1 2" key="1">
    <citation type="submission" date="2023-03" db="EMBL/GenBank/DDBJ databases">
        <title>High recombination rates correlate with genetic variation in Cardiocondyla obscurior ants.</title>
        <authorList>
            <person name="Errbii M."/>
        </authorList>
    </citation>
    <scope>NUCLEOTIDE SEQUENCE [LARGE SCALE GENOMIC DNA]</scope>
    <source>
        <strain evidence="1">Alpha-2009</strain>
        <tissue evidence="1">Whole body</tissue>
    </source>
</reference>
<proteinExistence type="predicted"/>
<keyword evidence="2" id="KW-1185">Reference proteome</keyword>
<dbReference type="AlphaFoldDB" id="A0AAW2FR88"/>
<gene>
    <name evidence="1" type="ORF">PUN28_010269</name>
</gene>
<comment type="caution">
    <text evidence="1">The sequence shown here is derived from an EMBL/GenBank/DDBJ whole genome shotgun (WGS) entry which is preliminary data.</text>
</comment>
<evidence type="ECO:0000313" key="2">
    <source>
        <dbReference type="Proteomes" id="UP001430953"/>
    </source>
</evidence>
<name>A0AAW2FR88_9HYME</name>
<dbReference type="EMBL" id="JADYXP020000009">
    <property type="protein sequence ID" value="KAL0117296.1"/>
    <property type="molecule type" value="Genomic_DNA"/>
</dbReference>
<protein>
    <submittedName>
        <fullName evidence="1">Uncharacterized protein</fullName>
    </submittedName>
</protein>
<evidence type="ECO:0000313" key="1">
    <source>
        <dbReference type="EMBL" id="KAL0117296.1"/>
    </source>
</evidence>